<evidence type="ECO:0000256" key="2">
    <source>
        <dbReference type="SAM" id="SignalP"/>
    </source>
</evidence>
<feature type="non-terminal residue" evidence="3">
    <location>
        <position position="159"/>
    </location>
</feature>
<evidence type="ECO:0000313" key="4">
    <source>
        <dbReference type="Proteomes" id="UP000237000"/>
    </source>
</evidence>
<reference evidence="4" key="1">
    <citation type="submission" date="2016-06" db="EMBL/GenBank/DDBJ databases">
        <title>Parallel loss of symbiosis genes in relatives of nitrogen-fixing non-legume Parasponia.</title>
        <authorList>
            <person name="Van Velzen R."/>
            <person name="Holmer R."/>
            <person name="Bu F."/>
            <person name="Rutten L."/>
            <person name="Van Zeijl A."/>
            <person name="Liu W."/>
            <person name="Santuari L."/>
            <person name="Cao Q."/>
            <person name="Sharma T."/>
            <person name="Shen D."/>
            <person name="Roswanjaya Y."/>
            <person name="Wardhani T."/>
            <person name="Kalhor M.S."/>
            <person name="Jansen J."/>
            <person name="Van den Hoogen J."/>
            <person name="Gungor B."/>
            <person name="Hartog M."/>
            <person name="Hontelez J."/>
            <person name="Verver J."/>
            <person name="Yang W.-C."/>
            <person name="Schijlen E."/>
            <person name="Repin R."/>
            <person name="Schilthuizen M."/>
            <person name="Schranz E."/>
            <person name="Heidstra R."/>
            <person name="Miyata K."/>
            <person name="Fedorova E."/>
            <person name="Kohlen W."/>
            <person name="Bisseling T."/>
            <person name="Smit S."/>
            <person name="Geurts R."/>
        </authorList>
    </citation>
    <scope>NUCLEOTIDE SEQUENCE [LARGE SCALE GENOMIC DNA]</scope>
    <source>
        <strain evidence="4">cv. RG33-2</strain>
    </source>
</reference>
<sequence length="159" mass="17589">MATFAPKHILYLTTLLLVTIVSQSKAALNASYYSQTCPQAENIILQTVYNASIFDPKVPARLLRIKANKIKKIQDKHGTLVNKDEDIENNIFTSVGENNEALEQVLATIDPSVADSMNFKLICPFVADEVWAAIQSMGPDKNPRQDGIENLDGKSILNQ</sequence>
<evidence type="ECO:0000313" key="3">
    <source>
        <dbReference type="EMBL" id="PON88077.1"/>
    </source>
</evidence>
<keyword evidence="4" id="KW-1185">Reference proteome</keyword>
<feature type="chain" id="PRO_5015192028" evidence="2">
    <location>
        <begin position="27"/>
        <end position="159"/>
    </location>
</feature>
<dbReference type="STRING" id="63057.A0A2P5ERA3"/>
<keyword evidence="2" id="KW-0732">Signal</keyword>
<accession>A0A2P5ERA3</accession>
<dbReference type="Proteomes" id="UP000237000">
    <property type="component" value="Unassembled WGS sequence"/>
</dbReference>
<comment type="caution">
    <text evidence="3">The sequence shown here is derived from an EMBL/GenBank/DDBJ whole genome shotgun (WGS) entry which is preliminary data.</text>
</comment>
<dbReference type="Gene3D" id="1.10.520.10">
    <property type="match status" value="1"/>
</dbReference>
<name>A0A2P5ERA3_TREOI</name>
<dbReference type="InParanoid" id="A0A2P5ERA3"/>
<organism evidence="3 4">
    <name type="scientific">Trema orientale</name>
    <name type="common">Charcoal tree</name>
    <name type="synonym">Celtis orientalis</name>
    <dbReference type="NCBI Taxonomy" id="63057"/>
    <lineage>
        <taxon>Eukaryota</taxon>
        <taxon>Viridiplantae</taxon>
        <taxon>Streptophyta</taxon>
        <taxon>Embryophyta</taxon>
        <taxon>Tracheophyta</taxon>
        <taxon>Spermatophyta</taxon>
        <taxon>Magnoliopsida</taxon>
        <taxon>eudicotyledons</taxon>
        <taxon>Gunneridae</taxon>
        <taxon>Pentapetalae</taxon>
        <taxon>rosids</taxon>
        <taxon>fabids</taxon>
        <taxon>Rosales</taxon>
        <taxon>Cannabaceae</taxon>
        <taxon>Trema</taxon>
    </lineage>
</organism>
<protein>
    <submittedName>
        <fullName evidence="3">Uncharacterized protein</fullName>
    </submittedName>
</protein>
<feature type="region of interest" description="Disordered" evidence="1">
    <location>
        <begin position="137"/>
        <end position="159"/>
    </location>
</feature>
<dbReference type="AlphaFoldDB" id="A0A2P5ERA3"/>
<feature type="signal peptide" evidence="2">
    <location>
        <begin position="1"/>
        <end position="26"/>
    </location>
</feature>
<evidence type="ECO:0000256" key="1">
    <source>
        <dbReference type="SAM" id="MobiDB-lite"/>
    </source>
</evidence>
<proteinExistence type="predicted"/>
<gene>
    <name evidence="3" type="ORF">TorRG33x02_161030</name>
</gene>
<dbReference type="EMBL" id="JXTC01000109">
    <property type="protein sequence ID" value="PON88077.1"/>
    <property type="molecule type" value="Genomic_DNA"/>
</dbReference>